<feature type="domain" description="Glucose-methanol-choline oxidoreductase N-terminal" evidence="7">
    <location>
        <begin position="301"/>
        <end position="315"/>
    </location>
</feature>
<feature type="signal peptide" evidence="6">
    <location>
        <begin position="1"/>
        <end position="19"/>
    </location>
</feature>
<evidence type="ECO:0000256" key="1">
    <source>
        <dbReference type="ARBA" id="ARBA00001974"/>
    </source>
</evidence>
<dbReference type="InterPro" id="IPR036188">
    <property type="entry name" value="FAD/NAD-bd_sf"/>
</dbReference>
<feature type="binding site" evidence="5">
    <location>
        <begin position="120"/>
        <end position="123"/>
    </location>
    <ligand>
        <name>FAD</name>
        <dbReference type="ChEBI" id="CHEBI:57692"/>
    </ligand>
</feature>
<sequence length="562" mass="61352">MVFLCLSLALGLVTHYVAAVVTSTLDDLIGKQFDFVVVGAGAGGGVIANRLTEDPDVSVLLIEAGGSNEGVLDVAAPGLVNLLVNSAWDWNFTSTPQTALNNRTLSVSRGFILGGTTSINQMVYTRGSSEDYDLWANITDDEGWSWDSLQKYIRKNERFTSPADHHNTTGQFDPDVHSFDGIVDVSLQGFSTGIDNRTIQTTSELSEEFPFNLDMNSGYQLGIGWVQATIGNGTRSSSAATYLGPSFISRPNLHVLLNTRVLRILQTENKQPNFRTVEFTQDSGETTHTVTASKEVIISAGTIMTPHILMHSGIGDSEELDLLGIRIVHHLPSVGKNLTEQPIVRNKWLVNSTDTLETIARNDTLLAEVTEEWERRRMGPLVDPPLSFIGWLRLPDNSSIFQQVPDPAAGPNTSHYELIVTNGALAQPAPATGNFLTFSTSVSSPTSRGSVFLNSSNPLQYPLINFNLFSTTFDRFTVREAFRNTKRFLAAHSWDGYILAPPTNATTDEELDEYINENAATENHPVGTAAMASKSAAYGVVDPDLRVKGLSGLRIVDAFYEM</sequence>
<evidence type="ECO:0000259" key="7">
    <source>
        <dbReference type="PROSITE" id="PS00624"/>
    </source>
</evidence>
<evidence type="ECO:0000313" key="9">
    <source>
        <dbReference type="EMBL" id="KAJ4490837.1"/>
    </source>
</evidence>
<keyword evidence="10" id="KW-1185">Reference proteome</keyword>
<dbReference type="PIRSF" id="PIRSF000137">
    <property type="entry name" value="Alcohol_oxidase"/>
    <property type="match status" value="1"/>
</dbReference>
<feature type="chain" id="PRO_5041194728" evidence="6">
    <location>
        <begin position="20"/>
        <end position="562"/>
    </location>
</feature>
<dbReference type="Pfam" id="PF05199">
    <property type="entry name" value="GMC_oxred_C"/>
    <property type="match status" value="1"/>
</dbReference>
<dbReference type="OrthoDB" id="269227at2759"/>
<evidence type="ECO:0000313" key="8">
    <source>
        <dbReference type="EMBL" id="KAJ4483924.1"/>
    </source>
</evidence>
<dbReference type="PROSITE" id="PS00624">
    <property type="entry name" value="GMC_OXRED_2"/>
    <property type="match status" value="1"/>
</dbReference>
<feature type="binding site" evidence="5">
    <location>
        <position position="261"/>
    </location>
    <ligand>
        <name>FAD</name>
        <dbReference type="ChEBI" id="CHEBI:57692"/>
    </ligand>
</feature>
<dbReference type="Gene3D" id="3.30.560.10">
    <property type="entry name" value="Glucose Oxidase, domain 3"/>
    <property type="match status" value="1"/>
</dbReference>
<keyword evidence="4 5" id="KW-0274">FAD</keyword>
<evidence type="ECO:0000313" key="10">
    <source>
        <dbReference type="Proteomes" id="UP001150266"/>
    </source>
</evidence>
<dbReference type="PANTHER" id="PTHR11552">
    <property type="entry name" value="GLUCOSE-METHANOL-CHOLINE GMC OXIDOREDUCTASE"/>
    <property type="match status" value="1"/>
</dbReference>
<dbReference type="GO" id="GO:0050660">
    <property type="term" value="F:flavin adenine dinucleotide binding"/>
    <property type="evidence" value="ECO:0007669"/>
    <property type="project" value="InterPro"/>
</dbReference>
<evidence type="ECO:0000256" key="2">
    <source>
        <dbReference type="ARBA" id="ARBA00010790"/>
    </source>
</evidence>
<keyword evidence="3" id="KW-0285">Flavoprotein</keyword>
<accession>A0A9W9AUQ9</accession>
<reference evidence="9" key="1">
    <citation type="submission" date="2022-08" db="EMBL/GenBank/DDBJ databases">
        <title>A Global Phylogenomic Analysis of the Shiitake Genus Lentinula.</title>
        <authorList>
            <consortium name="DOE Joint Genome Institute"/>
            <person name="Sierra-Patev S."/>
            <person name="Min B."/>
            <person name="Naranjo-Ortiz M."/>
            <person name="Looney B."/>
            <person name="Konkel Z."/>
            <person name="Slot J.C."/>
            <person name="Sakamoto Y."/>
            <person name="Steenwyk J.L."/>
            <person name="Rokas A."/>
            <person name="Carro J."/>
            <person name="Camarero S."/>
            <person name="Ferreira P."/>
            <person name="Molpeceres G."/>
            <person name="Ruiz-Duenas F.J."/>
            <person name="Serrano A."/>
            <person name="Henrissat B."/>
            <person name="Drula E."/>
            <person name="Hughes K.W."/>
            <person name="Mata J.L."/>
            <person name="Ishikawa N.K."/>
            <person name="Vargas-Isla R."/>
            <person name="Ushijima S."/>
            <person name="Smith C.A."/>
            <person name="Ahrendt S."/>
            <person name="Andreopoulos W."/>
            <person name="He G."/>
            <person name="Labutti K."/>
            <person name="Lipzen A."/>
            <person name="Ng V."/>
            <person name="Riley R."/>
            <person name="Sandor L."/>
            <person name="Barry K."/>
            <person name="Martinez A.T."/>
            <person name="Xiao Y."/>
            <person name="Gibbons J.G."/>
            <person name="Terashima K."/>
            <person name="Grigoriev I.V."/>
            <person name="Hibbett D.S."/>
        </authorList>
    </citation>
    <scope>NUCLEOTIDE SEQUENCE</scope>
    <source>
        <strain evidence="9">JLM2183</strain>
    </source>
</reference>
<dbReference type="EMBL" id="JAOTPV010000001">
    <property type="protein sequence ID" value="KAJ4490837.1"/>
    <property type="molecule type" value="Genomic_DNA"/>
</dbReference>
<dbReference type="EMBL" id="JAOTPV010000004">
    <property type="protein sequence ID" value="KAJ4483924.1"/>
    <property type="molecule type" value="Genomic_DNA"/>
</dbReference>
<dbReference type="Proteomes" id="UP001150266">
    <property type="component" value="Unassembled WGS sequence"/>
</dbReference>
<evidence type="ECO:0000256" key="3">
    <source>
        <dbReference type="ARBA" id="ARBA00022630"/>
    </source>
</evidence>
<gene>
    <name evidence="9" type="ORF">J3R30DRAFT_3425862</name>
    <name evidence="8" type="ORF">J3R30DRAFT_3452966</name>
</gene>
<proteinExistence type="inferred from homology"/>
<dbReference type="InterPro" id="IPR012132">
    <property type="entry name" value="GMC_OxRdtase"/>
</dbReference>
<dbReference type="InterPro" id="IPR007867">
    <property type="entry name" value="GMC_OxRtase_C"/>
</dbReference>
<dbReference type="Gene3D" id="3.50.50.60">
    <property type="entry name" value="FAD/NAD(P)-binding domain"/>
    <property type="match status" value="1"/>
</dbReference>
<protein>
    <submittedName>
        <fullName evidence="9">GMC oxidoreductase-domain-containing protein</fullName>
    </submittedName>
</protein>
<comment type="cofactor">
    <cofactor evidence="1 5">
        <name>FAD</name>
        <dbReference type="ChEBI" id="CHEBI:57692"/>
    </cofactor>
</comment>
<dbReference type="InterPro" id="IPR000172">
    <property type="entry name" value="GMC_OxRdtase_N"/>
</dbReference>
<comment type="caution">
    <text evidence="9">The sequence shown here is derived from an EMBL/GenBank/DDBJ whole genome shotgun (WGS) entry which is preliminary data.</text>
</comment>
<dbReference type="SUPFAM" id="SSF54373">
    <property type="entry name" value="FAD-linked reductases, C-terminal domain"/>
    <property type="match status" value="1"/>
</dbReference>
<evidence type="ECO:0000256" key="6">
    <source>
        <dbReference type="SAM" id="SignalP"/>
    </source>
</evidence>
<feature type="binding site" evidence="5">
    <location>
        <position position="116"/>
    </location>
    <ligand>
        <name>FAD</name>
        <dbReference type="ChEBI" id="CHEBI:57692"/>
    </ligand>
</feature>
<evidence type="ECO:0000256" key="5">
    <source>
        <dbReference type="PIRSR" id="PIRSR000137-2"/>
    </source>
</evidence>
<organism evidence="9 10">
    <name type="scientific">Lentinula aciculospora</name>
    <dbReference type="NCBI Taxonomy" id="153920"/>
    <lineage>
        <taxon>Eukaryota</taxon>
        <taxon>Fungi</taxon>
        <taxon>Dikarya</taxon>
        <taxon>Basidiomycota</taxon>
        <taxon>Agaricomycotina</taxon>
        <taxon>Agaricomycetes</taxon>
        <taxon>Agaricomycetidae</taxon>
        <taxon>Agaricales</taxon>
        <taxon>Marasmiineae</taxon>
        <taxon>Omphalotaceae</taxon>
        <taxon>Lentinula</taxon>
    </lineage>
</organism>
<name>A0A9W9AUQ9_9AGAR</name>
<evidence type="ECO:0000256" key="4">
    <source>
        <dbReference type="ARBA" id="ARBA00022827"/>
    </source>
</evidence>
<comment type="similarity">
    <text evidence="2">Belongs to the GMC oxidoreductase family.</text>
</comment>
<dbReference type="SUPFAM" id="SSF51905">
    <property type="entry name" value="FAD/NAD(P)-binding domain"/>
    <property type="match status" value="1"/>
</dbReference>
<dbReference type="AlphaFoldDB" id="A0A9W9AUQ9"/>
<dbReference type="PANTHER" id="PTHR11552:SF147">
    <property type="entry name" value="CHOLINE DEHYDROGENASE, MITOCHONDRIAL"/>
    <property type="match status" value="1"/>
</dbReference>
<dbReference type="GO" id="GO:0016614">
    <property type="term" value="F:oxidoreductase activity, acting on CH-OH group of donors"/>
    <property type="evidence" value="ECO:0007669"/>
    <property type="project" value="InterPro"/>
</dbReference>
<dbReference type="Pfam" id="PF00732">
    <property type="entry name" value="GMC_oxred_N"/>
    <property type="match status" value="1"/>
</dbReference>
<keyword evidence="6" id="KW-0732">Signal</keyword>